<feature type="transmembrane region" description="Helical" evidence="1">
    <location>
        <begin position="136"/>
        <end position="154"/>
    </location>
</feature>
<evidence type="ECO:0000256" key="1">
    <source>
        <dbReference type="SAM" id="Phobius"/>
    </source>
</evidence>
<evidence type="ECO:0000313" key="2">
    <source>
        <dbReference type="EMBL" id="AWM40077.1"/>
    </source>
</evidence>
<dbReference type="OrthoDB" id="502427at2"/>
<feature type="transmembrane region" description="Helical" evidence="1">
    <location>
        <begin position="391"/>
        <end position="410"/>
    </location>
</feature>
<reference evidence="2 3" key="1">
    <citation type="submission" date="2018-01" db="EMBL/GenBank/DDBJ databases">
        <title>G. obscuriglobus.</title>
        <authorList>
            <person name="Franke J."/>
            <person name="Blomberg W."/>
            <person name="Selmecki A."/>
        </authorList>
    </citation>
    <scope>NUCLEOTIDE SEQUENCE [LARGE SCALE GENOMIC DNA]</scope>
    <source>
        <strain evidence="2 3">DSM 5831</strain>
    </source>
</reference>
<feature type="transmembrane region" description="Helical" evidence="1">
    <location>
        <begin position="417"/>
        <end position="435"/>
    </location>
</feature>
<feature type="transmembrane region" description="Helical" evidence="1">
    <location>
        <begin position="239"/>
        <end position="259"/>
    </location>
</feature>
<feature type="transmembrane region" description="Helical" evidence="1">
    <location>
        <begin position="166"/>
        <end position="184"/>
    </location>
</feature>
<keyword evidence="1" id="KW-0812">Transmembrane</keyword>
<evidence type="ECO:0000313" key="3">
    <source>
        <dbReference type="Proteomes" id="UP000245802"/>
    </source>
</evidence>
<feature type="transmembrane region" description="Helical" evidence="1">
    <location>
        <begin position="96"/>
        <end position="116"/>
    </location>
</feature>
<dbReference type="Proteomes" id="UP000245802">
    <property type="component" value="Chromosome"/>
</dbReference>
<feature type="transmembrane region" description="Helical" evidence="1">
    <location>
        <begin position="441"/>
        <end position="462"/>
    </location>
</feature>
<protein>
    <recommendedName>
        <fullName evidence="4">Oligosaccharide repeat unit polymerase</fullName>
    </recommendedName>
</protein>
<keyword evidence="1" id="KW-1133">Transmembrane helix</keyword>
<feature type="transmembrane region" description="Helical" evidence="1">
    <location>
        <begin position="9"/>
        <end position="29"/>
    </location>
</feature>
<name>A0A2Z3H954_9BACT</name>
<organism evidence="2 3">
    <name type="scientific">Gemmata obscuriglobus</name>
    <dbReference type="NCBI Taxonomy" id="114"/>
    <lineage>
        <taxon>Bacteria</taxon>
        <taxon>Pseudomonadati</taxon>
        <taxon>Planctomycetota</taxon>
        <taxon>Planctomycetia</taxon>
        <taxon>Gemmatales</taxon>
        <taxon>Gemmataceae</taxon>
        <taxon>Gemmata</taxon>
    </lineage>
</organism>
<keyword evidence="3" id="KW-1185">Reference proteome</keyword>
<gene>
    <name evidence="2" type="ORF">C1280_25775</name>
</gene>
<dbReference type="RefSeq" id="WP_109571229.1">
    <property type="nucleotide sequence ID" value="NZ_CP025958.1"/>
</dbReference>
<dbReference type="KEGG" id="gog:C1280_25775"/>
<dbReference type="AlphaFoldDB" id="A0A2Z3H954"/>
<evidence type="ECO:0008006" key="4">
    <source>
        <dbReference type="Google" id="ProtNLM"/>
    </source>
</evidence>
<feature type="transmembrane region" description="Helical" evidence="1">
    <location>
        <begin position="35"/>
        <end position="55"/>
    </location>
</feature>
<keyword evidence="1" id="KW-0472">Membrane</keyword>
<feature type="transmembrane region" description="Helical" evidence="1">
    <location>
        <begin position="62"/>
        <end position="81"/>
    </location>
</feature>
<sequence>MIDPKANPLFIRLFWGGAAVLALGGLVAAESVVSVGTAAGFLIAAAAAVPAYLWARGHACGLPIYPIVCLTYIWTCALPLVQGHQAVQNYSTGDQLTAAATVIGYLLLGTGVWWTLTASRPRVPRAYWGFPEARSGVFLTFLGCGCVFLSPLPWMVVSLPGTVHSALRMGTLALAILSAVVLAFQWGRQQLSMNVKATFAGLLVVYMLLDAGGLIIHGVAMLTFSTAAAFALGRGRVPYRLIIVAFVVFAVLHSGKWGMRKAYWGESPKPFPGYVEFYAEWVSEGVGEFVSGRFDPTAAERPQGSSVLSRASVIHMILLVQTNSPSQVEHLNGSTYEIIPALVLPRFLSTDKPWSHEGTYILSTHYGLQTRSQTLSTTIGFGLLAESYANFGWFGVLALAVLTGTATGTAARWGATVPVTSFPGLFGFLVLSAFLQTEATAGVAVTSLVQGTLALLAVGLVLMRSTPNGERVPERPACLELAPAGGDA</sequence>
<dbReference type="EMBL" id="CP025958">
    <property type="protein sequence ID" value="AWM40077.1"/>
    <property type="molecule type" value="Genomic_DNA"/>
</dbReference>
<accession>A0A2Z3H954</accession>
<proteinExistence type="predicted"/>